<sequence>MCWRPSNCRTFEMARVLILGGAGYIGLAVAQALIRSGNYTVFATSRSDTKTKLLASNEVKPLIGELSDITFVKAIIAENRIDVVIDLSQAYSDATTILEVVTGAAQDRASRLATENSIGPKLGFVYCSGSWVHGSPRDQRISDTSVPSTFLAVDKPATAVAWRPAHEQAVLKSRGILDVAIVRPGAVYGRCSWVMTAWWGKVLDAAKSGDENTIEISAYQETRTGVVCVDDLADGFVRVVDRLPTFGSWPVFDFVSETIPISTMMEEVKRVIGAKGALSYVGCDGNPFFEALALVCNATAGRARAELGWIPKRTEFVRDLPQLVAAWEASQ</sequence>
<protein>
    <recommendedName>
        <fullName evidence="1">NAD-dependent epimerase/dehydratase domain-containing protein</fullName>
    </recommendedName>
</protein>
<dbReference type="InterPro" id="IPR036291">
    <property type="entry name" value="NAD(P)-bd_dom_sf"/>
</dbReference>
<dbReference type="InterPro" id="IPR001509">
    <property type="entry name" value="Epimerase_deHydtase"/>
</dbReference>
<comment type="caution">
    <text evidence="2">The sequence shown here is derived from an EMBL/GenBank/DDBJ whole genome shotgun (WGS) entry which is preliminary data.</text>
</comment>
<dbReference type="GO" id="GO:0005737">
    <property type="term" value="C:cytoplasm"/>
    <property type="evidence" value="ECO:0007669"/>
    <property type="project" value="TreeGrafter"/>
</dbReference>
<dbReference type="AlphaFoldDB" id="A0A9W4WKQ3"/>
<dbReference type="Gene3D" id="3.40.50.720">
    <property type="entry name" value="NAD(P)-binding Rossmann-like Domain"/>
    <property type="match status" value="1"/>
</dbReference>
<dbReference type="InterPro" id="IPR051783">
    <property type="entry name" value="NAD(P)-dependent_oxidoreduct"/>
</dbReference>
<dbReference type="Pfam" id="PF01370">
    <property type="entry name" value="Epimerase"/>
    <property type="match status" value="1"/>
</dbReference>
<name>A0A9W4WKQ3_9PEZI</name>
<reference evidence="2" key="1">
    <citation type="submission" date="2022-08" db="EMBL/GenBank/DDBJ databases">
        <authorList>
            <person name="Giroux E."/>
            <person name="Giroux E."/>
        </authorList>
    </citation>
    <scope>NUCLEOTIDE SEQUENCE</scope>
    <source>
        <strain evidence="2">H1091258</strain>
    </source>
</reference>
<accession>A0A9W4WKQ3</accession>
<feature type="domain" description="NAD-dependent epimerase/dehydratase" evidence="1">
    <location>
        <begin position="16"/>
        <end position="242"/>
    </location>
</feature>
<dbReference type="GO" id="GO:0004029">
    <property type="term" value="F:aldehyde dehydrogenase (NAD+) activity"/>
    <property type="evidence" value="ECO:0007669"/>
    <property type="project" value="TreeGrafter"/>
</dbReference>
<dbReference type="EMBL" id="CAMGZC010000564">
    <property type="protein sequence ID" value="CAI0648511.1"/>
    <property type="molecule type" value="Genomic_DNA"/>
</dbReference>
<proteinExistence type="predicted"/>
<dbReference type="PANTHER" id="PTHR48079:SF6">
    <property type="entry name" value="NAD(P)-BINDING DOMAIN-CONTAINING PROTEIN-RELATED"/>
    <property type="match status" value="1"/>
</dbReference>
<dbReference type="PANTHER" id="PTHR48079">
    <property type="entry name" value="PROTEIN YEEZ"/>
    <property type="match status" value="1"/>
</dbReference>
<gene>
    <name evidence="2" type="ORF">CGXH109_LOCUS76460</name>
</gene>
<keyword evidence="3" id="KW-1185">Reference proteome</keyword>
<evidence type="ECO:0000313" key="3">
    <source>
        <dbReference type="Proteomes" id="UP001152533"/>
    </source>
</evidence>
<organism evidence="2 3">
    <name type="scientific">Colletotrichum noveboracense</name>
    <dbReference type="NCBI Taxonomy" id="2664923"/>
    <lineage>
        <taxon>Eukaryota</taxon>
        <taxon>Fungi</taxon>
        <taxon>Dikarya</taxon>
        <taxon>Ascomycota</taxon>
        <taxon>Pezizomycotina</taxon>
        <taxon>Sordariomycetes</taxon>
        <taxon>Hypocreomycetidae</taxon>
        <taxon>Glomerellales</taxon>
        <taxon>Glomerellaceae</taxon>
        <taxon>Colletotrichum</taxon>
        <taxon>Colletotrichum gloeosporioides species complex</taxon>
    </lineage>
</organism>
<dbReference type="SUPFAM" id="SSF51735">
    <property type="entry name" value="NAD(P)-binding Rossmann-fold domains"/>
    <property type="match status" value="1"/>
</dbReference>
<dbReference type="Proteomes" id="UP001152533">
    <property type="component" value="Unassembled WGS sequence"/>
</dbReference>
<evidence type="ECO:0000259" key="1">
    <source>
        <dbReference type="Pfam" id="PF01370"/>
    </source>
</evidence>
<evidence type="ECO:0000313" key="2">
    <source>
        <dbReference type="EMBL" id="CAI0648511.1"/>
    </source>
</evidence>